<evidence type="ECO:0000313" key="3">
    <source>
        <dbReference type="Proteomes" id="UP000720189"/>
    </source>
</evidence>
<keyword evidence="1" id="KW-0472">Membrane</keyword>
<keyword evidence="1" id="KW-1133">Transmembrane helix</keyword>
<feature type="transmembrane region" description="Helical" evidence="1">
    <location>
        <begin position="12"/>
        <end position="31"/>
    </location>
</feature>
<reference evidence="2" key="1">
    <citation type="journal article" date="2021" name="Nat. Commun.">
        <title>Genetic determinants of endophytism in the Arabidopsis root mycobiome.</title>
        <authorList>
            <person name="Mesny F."/>
            <person name="Miyauchi S."/>
            <person name="Thiergart T."/>
            <person name="Pickel B."/>
            <person name="Atanasova L."/>
            <person name="Karlsson M."/>
            <person name="Huettel B."/>
            <person name="Barry K.W."/>
            <person name="Haridas S."/>
            <person name="Chen C."/>
            <person name="Bauer D."/>
            <person name="Andreopoulos W."/>
            <person name="Pangilinan J."/>
            <person name="LaButti K."/>
            <person name="Riley R."/>
            <person name="Lipzen A."/>
            <person name="Clum A."/>
            <person name="Drula E."/>
            <person name="Henrissat B."/>
            <person name="Kohler A."/>
            <person name="Grigoriev I.V."/>
            <person name="Martin F.M."/>
            <person name="Hacquard S."/>
        </authorList>
    </citation>
    <scope>NUCLEOTIDE SEQUENCE</scope>
    <source>
        <strain evidence="2">MPI-CAGE-AT-0023</strain>
    </source>
</reference>
<gene>
    <name evidence="2" type="ORF">BKA55DRAFT_581005</name>
</gene>
<dbReference type="Proteomes" id="UP000720189">
    <property type="component" value="Unassembled WGS sequence"/>
</dbReference>
<sequence length="73" mass="8227">MIRIVSVFITKFFLLLCPACIVIIFAGLPMANSSNLSHRETLECQTRKERSCRNITLGLCKGEWLGPRTVCLL</sequence>
<dbReference type="EMBL" id="JAGMUX010000019">
    <property type="protein sequence ID" value="KAH7232349.1"/>
    <property type="molecule type" value="Genomic_DNA"/>
</dbReference>
<proteinExistence type="predicted"/>
<organism evidence="2 3">
    <name type="scientific">Fusarium redolens</name>
    <dbReference type="NCBI Taxonomy" id="48865"/>
    <lineage>
        <taxon>Eukaryota</taxon>
        <taxon>Fungi</taxon>
        <taxon>Dikarya</taxon>
        <taxon>Ascomycota</taxon>
        <taxon>Pezizomycotina</taxon>
        <taxon>Sordariomycetes</taxon>
        <taxon>Hypocreomycetidae</taxon>
        <taxon>Hypocreales</taxon>
        <taxon>Nectriaceae</taxon>
        <taxon>Fusarium</taxon>
        <taxon>Fusarium redolens species complex</taxon>
    </lineage>
</organism>
<keyword evidence="1" id="KW-0812">Transmembrane</keyword>
<keyword evidence="3" id="KW-1185">Reference proteome</keyword>
<dbReference type="RefSeq" id="XP_046044009.1">
    <property type="nucleotide sequence ID" value="XM_046194007.1"/>
</dbReference>
<evidence type="ECO:0000256" key="1">
    <source>
        <dbReference type="SAM" id="Phobius"/>
    </source>
</evidence>
<comment type="caution">
    <text evidence="2">The sequence shown here is derived from an EMBL/GenBank/DDBJ whole genome shotgun (WGS) entry which is preliminary data.</text>
</comment>
<dbReference type="GeneID" id="70223961"/>
<dbReference type="AlphaFoldDB" id="A0A9P9JXE9"/>
<protein>
    <submittedName>
        <fullName evidence="2">Uncharacterized protein</fullName>
    </submittedName>
</protein>
<name>A0A9P9JXE9_FUSRE</name>
<accession>A0A9P9JXE9</accession>
<evidence type="ECO:0000313" key="2">
    <source>
        <dbReference type="EMBL" id="KAH7232349.1"/>
    </source>
</evidence>